<accession>A0ABU2JEX5</accession>
<dbReference type="RefSeq" id="WP_311424695.1">
    <property type="nucleotide sequence ID" value="NZ_JAVREH010000043.1"/>
</dbReference>
<dbReference type="Proteomes" id="UP001183176">
    <property type="component" value="Unassembled WGS sequence"/>
</dbReference>
<keyword evidence="2" id="KW-1185">Reference proteome</keyword>
<comment type="caution">
    <text evidence="1">The sequence shown here is derived from an EMBL/GenBank/DDBJ whole genome shotgun (WGS) entry which is preliminary data.</text>
</comment>
<evidence type="ECO:0000313" key="2">
    <source>
        <dbReference type="Proteomes" id="UP001183176"/>
    </source>
</evidence>
<sequence length="58" mass="6109">MCRPGSRRLGVGPAGVPVNRALRQLDQVAARFNAGLARHAPIIAGGEPVGYRDVDDTI</sequence>
<reference evidence="2" key="1">
    <citation type="submission" date="2023-07" db="EMBL/GenBank/DDBJ databases">
        <title>30 novel species of actinomycetes from the DSMZ collection.</title>
        <authorList>
            <person name="Nouioui I."/>
        </authorList>
    </citation>
    <scope>NUCLEOTIDE SEQUENCE [LARGE SCALE GENOMIC DNA]</scope>
    <source>
        <strain evidence="2">DSM 44399</strain>
    </source>
</reference>
<evidence type="ECO:0000313" key="1">
    <source>
        <dbReference type="EMBL" id="MDT0263549.1"/>
    </source>
</evidence>
<name>A0ABU2JEX5_9ACTN</name>
<gene>
    <name evidence="1" type="ORF">RM423_19390</name>
</gene>
<dbReference type="EMBL" id="JAVREH010000043">
    <property type="protein sequence ID" value="MDT0263549.1"/>
    <property type="molecule type" value="Genomic_DNA"/>
</dbReference>
<organism evidence="1 2">
    <name type="scientific">Jatrophihabitans lederbergiae</name>
    <dbReference type="NCBI Taxonomy" id="3075547"/>
    <lineage>
        <taxon>Bacteria</taxon>
        <taxon>Bacillati</taxon>
        <taxon>Actinomycetota</taxon>
        <taxon>Actinomycetes</taxon>
        <taxon>Jatrophihabitantales</taxon>
        <taxon>Jatrophihabitantaceae</taxon>
        <taxon>Jatrophihabitans</taxon>
    </lineage>
</organism>
<proteinExistence type="predicted"/>
<protein>
    <submittedName>
        <fullName evidence="1">Uncharacterized protein</fullName>
    </submittedName>
</protein>